<dbReference type="PANTHER" id="PTHR43755">
    <property type="match status" value="1"/>
</dbReference>
<name>H2BVK7_GILLR</name>
<dbReference type="Proteomes" id="UP000003844">
    <property type="component" value="Unassembled WGS sequence"/>
</dbReference>
<dbReference type="Pfam" id="PF07992">
    <property type="entry name" value="Pyr_redox_2"/>
    <property type="match status" value="1"/>
</dbReference>
<dbReference type="RefSeq" id="WP_006990269.1">
    <property type="nucleotide sequence ID" value="NZ_JH594606.1"/>
</dbReference>
<dbReference type="SUPFAM" id="SSF51905">
    <property type="entry name" value="FAD/NAD(P)-binding domain"/>
    <property type="match status" value="2"/>
</dbReference>
<protein>
    <submittedName>
        <fullName evidence="2">FAD-dependent pyridine nucleotide-disulfide oxidoreductase</fullName>
    </submittedName>
</protein>
<dbReference type="PRINTS" id="PR00411">
    <property type="entry name" value="PNDRDTASEI"/>
</dbReference>
<dbReference type="EMBL" id="JH594606">
    <property type="protein sequence ID" value="EHQ03963.1"/>
    <property type="molecule type" value="Genomic_DNA"/>
</dbReference>
<accession>H2BVK7</accession>
<evidence type="ECO:0000259" key="1">
    <source>
        <dbReference type="Pfam" id="PF07992"/>
    </source>
</evidence>
<dbReference type="InterPro" id="IPR052541">
    <property type="entry name" value="SQRD"/>
</dbReference>
<organism evidence="2 4">
    <name type="scientific">Gillisia limnaea (strain DSM 15749 / LMG 21470 / R-8282)</name>
    <dbReference type="NCBI Taxonomy" id="865937"/>
    <lineage>
        <taxon>Bacteria</taxon>
        <taxon>Pseudomonadati</taxon>
        <taxon>Bacteroidota</taxon>
        <taxon>Flavobacteriia</taxon>
        <taxon>Flavobacteriales</taxon>
        <taxon>Flavobacteriaceae</taxon>
        <taxon>Gillisia</taxon>
    </lineage>
</organism>
<dbReference type="eggNOG" id="COG0446">
    <property type="taxonomic scope" value="Bacteria"/>
</dbReference>
<reference evidence="2" key="1">
    <citation type="submission" date="2011-10" db="EMBL/GenBank/DDBJ databases">
        <title>The Improved High-Quality Draft genome of Gillisia limnaea DSM 15749.</title>
        <authorList>
            <consortium name="US DOE Joint Genome Institute (JGI-PGF)"/>
            <person name="Lucas S."/>
            <person name="Copeland A."/>
            <person name="Lapidus A."/>
            <person name="Bruce D."/>
            <person name="Goodwin L."/>
            <person name="Pitluck S."/>
            <person name="Peters L."/>
            <person name="Mikhailova N."/>
            <person name="Held B."/>
            <person name="Kyrpides N."/>
            <person name="Mavromatis K."/>
            <person name="Detter J.C."/>
            <person name="Han C."/>
            <person name="Land M."/>
            <person name="Hauser L."/>
            <person name="Markowitz V."/>
            <person name="Cheng J.-F."/>
            <person name="Hugenholtz P."/>
            <person name="Woyke T."/>
            <person name="Wu D."/>
            <person name="Tindall B."/>
            <person name="Pomrenke H."/>
            <person name="Brambilla E."/>
            <person name="Klenk H.-P."/>
            <person name="Eisen J.A."/>
        </authorList>
    </citation>
    <scope>NUCLEOTIDE SEQUENCE</scope>
    <source>
        <strain evidence="2">DSM 15749</strain>
    </source>
</reference>
<proteinExistence type="predicted"/>
<dbReference type="InterPro" id="IPR023753">
    <property type="entry name" value="FAD/NAD-binding_dom"/>
</dbReference>
<dbReference type="OrthoDB" id="9805710at2"/>
<evidence type="ECO:0000313" key="2">
    <source>
        <dbReference type="EMBL" id="EHQ03963.1"/>
    </source>
</evidence>
<sequence>MKTILILGAGTGGIVTAKEISRYSGNEEDITLVKILVFEKEEKSVFSPSLPWLMVGDRKPKQLYENIKKLNTAGLEVINGEIEEVDPKNILVKVNGKVYKGDYMVVSLGVEQVIDHNLDKFGYNFFSLEGATQFHEKLENFSGGKIAILVSSLPFKSPAAPYEAAMLIEDYVRSHGLSSNTEVSIYTPEKGPMEFAGKEMSDELKGLLKGKGINYFPDHQVTSVTENNLKFSNSESYEYDLLAFTPTHRSPSVIRNSTLAGKSGWVDVDRNTMETKFPDVYAIGDITDIPLETGISLPKIGVFARHQAEIVAHNIGRKMDNKDPDQTFTGEGEYFIEYGKGLASPAEIHLYDPSSPGVKMKEPEHLGHWSKWWAEKYWFFKNF</sequence>
<dbReference type="STRING" id="865937.Gilli_3362"/>
<dbReference type="Gene3D" id="3.50.50.60">
    <property type="entry name" value="FAD/NAD(P)-binding domain"/>
    <property type="match status" value="2"/>
</dbReference>
<dbReference type="InterPro" id="IPR036188">
    <property type="entry name" value="FAD/NAD-bd_sf"/>
</dbReference>
<dbReference type="EMBL" id="JH594606">
    <property type="protein sequence ID" value="EHQ03974.1"/>
    <property type="molecule type" value="Genomic_DNA"/>
</dbReference>
<evidence type="ECO:0000313" key="4">
    <source>
        <dbReference type="Proteomes" id="UP000003844"/>
    </source>
</evidence>
<dbReference type="AlphaFoldDB" id="H2BVK7"/>
<keyword evidence="4" id="KW-1185">Reference proteome</keyword>
<dbReference type="PANTHER" id="PTHR43755:SF1">
    <property type="entry name" value="FAD-DEPENDENT PYRIDINE NUCLEOTIDE-DISULPHIDE OXIDOREDUCTASE"/>
    <property type="match status" value="1"/>
</dbReference>
<evidence type="ECO:0000313" key="3">
    <source>
        <dbReference type="EMBL" id="EHQ03974.1"/>
    </source>
</evidence>
<dbReference type="PRINTS" id="PR00368">
    <property type="entry name" value="FADPNR"/>
</dbReference>
<reference evidence="4" key="2">
    <citation type="journal article" date="2012" name="Stand. Genomic Sci.">
        <title>Genome sequence of the Antarctic rhodopsins-containing flavobacterium Gillisia limnaea type strain (R-8282(T)).</title>
        <authorList>
            <person name="Riedel T."/>
            <person name="Held B."/>
            <person name="Nolan M."/>
            <person name="Lucas S."/>
            <person name="Lapidus A."/>
            <person name="Tice H."/>
            <person name="Del Rio T.G."/>
            <person name="Cheng J.F."/>
            <person name="Han C."/>
            <person name="Tapia R."/>
            <person name="Goodwin L.A."/>
            <person name="Pitluck S."/>
            <person name="Liolios K."/>
            <person name="Mavromatis K."/>
            <person name="Pagani I."/>
            <person name="Ivanova N."/>
            <person name="Mikhailova N."/>
            <person name="Pati A."/>
            <person name="Chen A."/>
            <person name="Palaniappan K."/>
            <person name="Land M."/>
            <person name="Rohde M."/>
            <person name="Tindall B.J."/>
            <person name="Detter J.C."/>
            <person name="Goker M."/>
            <person name="Bristow J."/>
            <person name="Eisen J.A."/>
            <person name="Markowitz V."/>
            <person name="Hugenholtz P."/>
            <person name="Kyrpides N.C."/>
            <person name="Klenk H.P."/>
            <person name="Woyke T."/>
        </authorList>
    </citation>
    <scope>NUCLEOTIDE SEQUENCE [LARGE SCALE GENOMIC DNA]</scope>
    <source>
        <strain evidence="4">DSM 15749 / LMG 21470 / R-8282</strain>
    </source>
</reference>
<dbReference type="GO" id="GO:0016491">
    <property type="term" value="F:oxidoreductase activity"/>
    <property type="evidence" value="ECO:0007669"/>
    <property type="project" value="InterPro"/>
</dbReference>
<feature type="domain" description="FAD/NAD(P)-binding" evidence="1">
    <location>
        <begin position="3"/>
        <end position="292"/>
    </location>
</feature>
<dbReference type="HOGENOM" id="CLU_030742_5_1_10"/>
<gene>
    <name evidence="2" type="ORF">Gilli_3362</name>
    <name evidence="3" type="ORF">Gilli_3373</name>
</gene>